<evidence type="ECO:0000313" key="2">
    <source>
        <dbReference type="Proteomes" id="UP000034794"/>
    </source>
</evidence>
<organism evidence="1 2">
    <name type="scientific">Candidatus Collierbacteria bacterium GW2011_GWA2_46_26</name>
    <dbReference type="NCBI Taxonomy" id="1618381"/>
    <lineage>
        <taxon>Bacteria</taxon>
        <taxon>Candidatus Collieribacteriota</taxon>
    </lineage>
</organism>
<proteinExistence type="predicted"/>
<dbReference type="Proteomes" id="UP000034794">
    <property type="component" value="Unassembled WGS sequence"/>
</dbReference>
<gene>
    <name evidence="1" type="ORF">UX47_C0002G0037</name>
</gene>
<reference evidence="1 2" key="1">
    <citation type="journal article" date="2015" name="Nature">
        <title>rRNA introns, odd ribosomes, and small enigmatic genomes across a large radiation of phyla.</title>
        <authorList>
            <person name="Brown C.T."/>
            <person name="Hug L.A."/>
            <person name="Thomas B.C."/>
            <person name="Sharon I."/>
            <person name="Castelle C.J."/>
            <person name="Singh A."/>
            <person name="Wilkins M.J."/>
            <person name="Williams K.H."/>
            <person name="Banfield J.F."/>
        </authorList>
    </citation>
    <scope>NUCLEOTIDE SEQUENCE [LARGE SCALE GENOMIC DNA]</scope>
</reference>
<accession>A0A0G1PLH1</accession>
<comment type="caution">
    <text evidence="1">The sequence shown here is derived from an EMBL/GenBank/DDBJ whole genome shotgun (WGS) entry which is preliminary data.</text>
</comment>
<dbReference type="AlphaFoldDB" id="A0A0G1PLH1"/>
<dbReference type="EMBL" id="LCMI01000002">
    <property type="protein sequence ID" value="KKU33629.1"/>
    <property type="molecule type" value="Genomic_DNA"/>
</dbReference>
<evidence type="ECO:0000313" key="1">
    <source>
        <dbReference type="EMBL" id="KKU33629.1"/>
    </source>
</evidence>
<sequence length="111" mass="12349">MSAGMNASDFYLLPPQEQLPCFLSFLRNGKNKDKSPFPCKVTLRGKGTVPLGSSKNTITGAQIKGEFIVISLKSPAWGQQRYEVFFYNGKPYCRIPDAQGRGIDPEFTLEL</sequence>
<name>A0A0G1PLH1_9BACT</name>
<protein>
    <submittedName>
        <fullName evidence="1">Uncharacterized protein</fullName>
    </submittedName>
</protein>